<evidence type="ECO:0000313" key="3">
    <source>
        <dbReference type="Proteomes" id="UP001176891"/>
    </source>
</evidence>
<accession>A0ABT8WY90</accession>
<dbReference type="Proteomes" id="UP001176891">
    <property type="component" value="Unassembled WGS sequence"/>
</dbReference>
<name>A0ABT8WY90_9FLAO</name>
<feature type="transmembrane region" description="Helical" evidence="1">
    <location>
        <begin position="30"/>
        <end position="50"/>
    </location>
</feature>
<keyword evidence="1" id="KW-0812">Transmembrane</keyword>
<feature type="transmembrane region" description="Helical" evidence="1">
    <location>
        <begin position="56"/>
        <end position="77"/>
    </location>
</feature>
<keyword evidence="1" id="KW-0472">Membrane</keyword>
<comment type="caution">
    <text evidence="2">The sequence shown here is derived from an EMBL/GenBank/DDBJ whole genome shotgun (WGS) entry which is preliminary data.</text>
</comment>
<feature type="transmembrane region" description="Helical" evidence="1">
    <location>
        <begin position="181"/>
        <end position="204"/>
    </location>
</feature>
<keyword evidence="3" id="KW-1185">Reference proteome</keyword>
<dbReference type="EMBL" id="JAUOEM010000001">
    <property type="protein sequence ID" value="MDO5986644.1"/>
    <property type="molecule type" value="Genomic_DNA"/>
</dbReference>
<gene>
    <name evidence="2" type="ORF">Q4Q39_04415</name>
</gene>
<protein>
    <submittedName>
        <fullName evidence="2">Uncharacterized protein</fullName>
    </submittedName>
</protein>
<reference evidence="2" key="1">
    <citation type="submission" date="2023-07" db="EMBL/GenBank/DDBJ databases">
        <title>Two novel species in the genus Flavivirga.</title>
        <authorList>
            <person name="Kwon K."/>
        </authorList>
    </citation>
    <scope>NUCLEOTIDE SEQUENCE</scope>
    <source>
        <strain evidence="2">KACC 14157</strain>
    </source>
</reference>
<sequence length="313" mass="37534">MKETSQVRKSLHKPYRYDNTIRSHRQDTGIFLLAMLMFLIIAFGLLVIFLTIHLSLYILGASVVVMMILFKIHNTFYHRYYRIIKRTEQSGQNEDHVYYVVQSCISYKKLEKIIYNKNVKWKDVESFYSDSHKKEAEAFFDRKTIENKGGETVISQIKKSIHKPRFRDKFLEKNNFHISELIVPGMLLGIVLIIIYLRLLVLFVPSNMFLFGYLGIHGVIIFSVIAVYHLYIRKNHRYIRLIERTVWQGRYKETSYYLQSFISRKKLEAIEHRKDILWKYYDHPEFKPSISKESAEYYFDKDTTEKHIIEEVL</sequence>
<dbReference type="RefSeq" id="WP_303281155.1">
    <property type="nucleotide sequence ID" value="NZ_BAABCZ010000016.1"/>
</dbReference>
<proteinExistence type="predicted"/>
<evidence type="ECO:0000256" key="1">
    <source>
        <dbReference type="SAM" id="Phobius"/>
    </source>
</evidence>
<keyword evidence="1" id="KW-1133">Transmembrane helix</keyword>
<feature type="transmembrane region" description="Helical" evidence="1">
    <location>
        <begin position="210"/>
        <end position="231"/>
    </location>
</feature>
<evidence type="ECO:0000313" key="2">
    <source>
        <dbReference type="EMBL" id="MDO5986644.1"/>
    </source>
</evidence>
<organism evidence="2 3">
    <name type="scientific">Flavivirga amylovorans</name>
    <dbReference type="NCBI Taxonomy" id="870486"/>
    <lineage>
        <taxon>Bacteria</taxon>
        <taxon>Pseudomonadati</taxon>
        <taxon>Bacteroidota</taxon>
        <taxon>Flavobacteriia</taxon>
        <taxon>Flavobacteriales</taxon>
        <taxon>Flavobacteriaceae</taxon>
        <taxon>Flavivirga</taxon>
    </lineage>
</organism>